<evidence type="ECO:0000313" key="3">
    <source>
        <dbReference type="Proteomes" id="UP000521227"/>
    </source>
</evidence>
<dbReference type="AlphaFoldDB" id="A0A840NC12"/>
<dbReference type="RefSeq" id="WP_184088148.1">
    <property type="nucleotide sequence ID" value="NZ_JACHIJ010000006.1"/>
</dbReference>
<gene>
    <name evidence="2" type="ORF">HNQ36_004218</name>
</gene>
<dbReference type="InterPro" id="IPR013216">
    <property type="entry name" value="Methyltransf_11"/>
</dbReference>
<dbReference type="CDD" id="cd02440">
    <property type="entry name" value="AdoMet_MTases"/>
    <property type="match status" value="1"/>
</dbReference>
<dbReference type="Gene3D" id="3.40.50.150">
    <property type="entry name" value="Vaccinia Virus protein VP39"/>
    <property type="match status" value="1"/>
</dbReference>
<dbReference type="Pfam" id="PF08241">
    <property type="entry name" value="Methyltransf_11"/>
    <property type="match status" value="1"/>
</dbReference>
<dbReference type="EMBL" id="JACHIJ010000006">
    <property type="protein sequence ID" value="MBB5054216.1"/>
    <property type="molecule type" value="Genomic_DNA"/>
</dbReference>
<dbReference type="Proteomes" id="UP000521227">
    <property type="component" value="Unassembled WGS sequence"/>
</dbReference>
<name>A0A840NC12_9BRAD</name>
<accession>A0A840NC12</accession>
<feature type="domain" description="Methyltransferase type 11" evidence="1">
    <location>
        <begin position="54"/>
        <end position="152"/>
    </location>
</feature>
<proteinExistence type="predicted"/>
<sequence>MSEKSAAWNTKNLGIPDEFSKFVRHHPSELMLRSLFSATYSENPPQITSATRVLDIGVMYVNNLVPFHDRGARCFGVEINEDMVGIANRCAAQQGIDADIRVGSNRNLGHGDKSFDIVLSINVIHYENDQAGLRAVIEEYHRVLDDEGRLFVVSAGPEHYIRVDAKHLGPNRFEITADDFRRGQVMAYFENEAQLG</sequence>
<evidence type="ECO:0000259" key="1">
    <source>
        <dbReference type="Pfam" id="PF08241"/>
    </source>
</evidence>
<dbReference type="SUPFAM" id="SSF53335">
    <property type="entry name" value="S-adenosyl-L-methionine-dependent methyltransferases"/>
    <property type="match status" value="1"/>
</dbReference>
<organism evidence="2 3">
    <name type="scientific">Afipia massiliensis</name>
    <dbReference type="NCBI Taxonomy" id="211460"/>
    <lineage>
        <taxon>Bacteria</taxon>
        <taxon>Pseudomonadati</taxon>
        <taxon>Pseudomonadota</taxon>
        <taxon>Alphaproteobacteria</taxon>
        <taxon>Hyphomicrobiales</taxon>
        <taxon>Nitrobacteraceae</taxon>
        <taxon>Afipia</taxon>
    </lineage>
</organism>
<keyword evidence="2" id="KW-0489">Methyltransferase</keyword>
<dbReference type="InterPro" id="IPR029063">
    <property type="entry name" value="SAM-dependent_MTases_sf"/>
</dbReference>
<keyword evidence="2" id="KW-0808">Transferase</keyword>
<evidence type="ECO:0000313" key="2">
    <source>
        <dbReference type="EMBL" id="MBB5054216.1"/>
    </source>
</evidence>
<protein>
    <submittedName>
        <fullName evidence="2">SAM-dependent methyltransferase</fullName>
    </submittedName>
</protein>
<comment type="caution">
    <text evidence="2">The sequence shown here is derived from an EMBL/GenBank/DDBJ whole genome shotgun (WGS) entry which is preliminary data.</text>
</comment>
<dbReference type="GO" id="GO:0008757">
    <property type="term" value="F:S-adenosylmethionine-dependent methyltransferase activity"/>
    <property type="evidence" value="ECO:0007669"/>
    <property type="project" value="InterPro"/>
</dbReference>
<dbReference type="GO" id="GO:0032259">
    <property type="term" value="P:methylation"/>
    <property type="evidence" value="ECO:0007669"/>
    <property type="project" value="UniProtKB-KW"/>
</dbReference>
<reference evidence="2 3" key="1">
    <citation type="submission" date="2020-08" db="EMBL/GenBank/DDBJ databases">
        <title>Genomic Encyclopedia of Type Strains, Phase IV (KMG-IV): sequencing the most valuable type-strain genomes for metagenomic binning, comparative biology and taxonomic classification.</title>
        <authorList>
            <person name="Goeker M."/>
        </authorList>
    </citation>
    <scope>NUCLEOTIDE SEQUENCE [LARGE SCALE GENOMIC DNA]</scope>
    <source>
        <strain evidence="2 3">DSM 17498</strain>
    </source>
</reference>